<dbReference type="PANTHER" id="PTHR13554">
    <property type="entry name" value="26S PROTEASOME NON-ATPASE REGULATORY SUBUNIT 5-RELATED"/>
    <property type="match status" value="1"/>
</dbReference>
<accession>A0A2C9M3U2</accession>
<dbReference type="EnsemblMetazoa" id="BGLB038111-RA">
    <property type="protein sequence ID" value="BGLB038111-PA"/>
    <property type="gene ID" value="BGLB038111"/>
</dbReference>
<dbReference type="PANTHER" id="PTHR13554:SF10">
    <property type="entry name" value="26S PROTEASOME NON-ATPASE REGULATORY SUBUNIT 5"/>
    <property type="match status" value="1"/>
</dbReference>
<protein>
    <submittedName>
        <fullName evidence="1">Uncharacterized protein</fullName>
    </submittedName>
</protein>
<dbReference type="OrthoDB" id="10250600at2759"/>
<evidence type="ECO:0000313" key="2">
    <source>
        <dbReference type="Proteomes" id="UP000076420"/>
    </source>
</evidence>
<dbReference type="STRING" id="6526.A0A2C9M3U2"/>
<dbReference type="VEuPathDB" id="VectorBase:BGLB038111"/>
<dbReference type="KEGG" id="bgt:106053382"/>
<dbReference type="InterPro" id="IPR019538">
    <property type="entry name" value="PSMD5"/>
</dbReference>
<organism evidence="1 2">
    <name type="scientific">Biomphalaria glabrata</name>
    <name type="common">Bloodfluke planorb</name>
    <name type="synonym">Freshwater snail</name>
    <dbReference type="NCBI Taxonomy" id="6526"/>
    <lineage>
        <taxon>Eukaryota</taxon>
        <taxon>Metazoa</taxon>
        <taxon>Spiralia</taxon>
        <taxon>Lophotrochozoa</taxon>
        <taxon>Mollusca</taxon>
        <taxon>Gastropoda</taxon>
        <taxon>Heterobranchia</taxon>
        <taxon>Euthyneura</taxon>
        <taxon>Panpulmonata</taxon>
        <taxon>Hygrophila</taxon>
        <taxon>Lymnaeoidea</taxon>
        <taxon>Planorbidae</taxon>
        <taxon>Biomphalaria</taxon>
    </lineage>
</organism>
<dbReference type="GO" id="GO:0005829">
    <property type="term" value="C:cytosol"/>
    <property type="evidence" value="ECO:0007669"/>
    <property type="project" value="TreeGrafter"/>
</dbReference>
<evidence type="ECO:0000313" key="1">
    <source>
        <dbReference type="EnsemblMetazoa" id="BGLB038111-PA"/>
    </source>
</evidence>
<dbReference type="GO" id="GO:0043248">
    <property type="term" value="P:proteasome assembly"/>
    <property type="evidence" value="ECO:0007669"/>
    <property type="project" value="InterPro"/>
</dbReference>
<dbReference type="VEuPathDB" id="VectorBase:BGLAX_030034"/>
<dbReference type="Proteomes" id="UP000076420">
    <property type="component" value="Unassembled WGS sequence"/>
</dbReference>
<name>A0A2C9M3U2_BIOGL</name>
<dbReference type="Pfam" id="PF10508">
    <property type="entry name" value="Proteasom_PSMB"/>
    <property type="match status" value="1"/>
</dbReference>
<proteinExistence type="predicted"/>
<sequence>MVSDLALSPHGLIFLDQQGVLSRLEEMMVGLNNNPMMGLLLPGFIKFFGSIAKSDPKEVLSKFDSFVRMVLSSIDGNDPTLKAVSLDTVGFIALKPEGKLALEKI</sequence>
<reference evidence="1" key="1">
    <citation type="submission" date="2020-05" db="UniProtKB">
        <authorList>
            <consortium name="EnsemblMetazoa"/>
        </authorList>
    </citation>
    <scope>IDENTIFICATION</scope>
    <source>
        <strain evidence="1">BB02</strain>
    </source>
</reference>
<gene>
    <name evidence="1" type="primary">106053382</name>
</gene>
<dbReference type="AlphaFoldDB" id="A0A2C9M3U2"/>